<dbReference type="AlphaFoldDB" id="A0A016RXL4"/>
<dbReference type="EMBL" id="JARK01001678">
    <property type="protein sequence ID" value="EYB83120.1"/>
    <property type="molecule type" value="Genomic_DNA"/>
</dbReference>
<comment type="caution">
    <text evidence="1">The sequence shown here is derived from an EMBL/GenBank/DDBJ whole genome shotgun (WGS) entry which is preliminary data.</text>
</comment>
<gene>
    <name evidence="1" type="primary">Acey_s0342.g3032</name>
    <name evidence="1" type="ORF">Y032_0342g3032</name>
</gene>
<dbReference type="Proteomes" id="UP000024635">
    <property type="component" value="Unassembled WGS sequence"/>
</dbReference>
<proteinExistence type="predicted"/>
<keyword evidence="2" id="KW-1185">Reference proteome</keyword>
<name>A0A016RXL4_9BILA</name>
<organism evidence="1 2">
    <name type="scientific">Ancylostoma ceylanicum</name>
    <dbReference type="NCBI Taxonomy" id="53326"/>
    <lineage>
        <taxon>Eukaryota</taxon>
        <taxon>Metazoa</taxon>
        <taxon>Ecdysozoa</taxon>
        <taxon>Nematoda</taxon>
        <taxon>Chromadorea</taxon>
        <taxon>Rhabditida</taxon>
        <taxon>Rhabditina</taxon>
        <taxon>Rhabditomorpha</taxon>
        <taxon>Strongyloidea</taxon>
        <taxon>Ancylostomatidae</taxon>
        <taxon>Ancylostomatinae</taxon>
        <taxon>Ancylostoma</taxon>
    </lineage>
</organism>
<evidence type="ECO:0000313" key="2">
    <source>
        <dbReference type="Proteomes" id="UP000024635"/>
    </source>
</evidence>
<accession>A0A016RXL4</accession>
<sequence length="72" mass="8043">MSLRRHIFRNETTEPTVHGCMAEQHRAKCHDGAVIPLARTGAQQELVKENPCISCPSIFAPAWTTSHRYALA</sequence>
<evidence type="ECO:0000313" key="1">
    <source>
        <dbReference type="EMBL" id="EYB83120.1"/>
    </source>
</evidence>
<protein>
    <submittedName>
        <fullName evidence="1">Uncharacterized protein</fullName>
    </submittedName>
</protein>
<reference evidence="2" key="1">
    <citation type="journal article" date="2015" name="Nat. Genet.">
        <title>The genome and transcriptome of the zoonotic hookworm Ancylostoma ceylanicum identify infection-specific gene families.</title>
        <authorList>
            <person name="Schwarz E.M."/>
            <person name="Hu Y."/>
            <person name="Antoshechkin I."/>
            <person name="Miller M.M."/>
            <person name="Sternberg P.W."/>
            <person name="Aroian R.V."/>
        </authorList>
    </citation>
    <scope>NUCLEOTIDE SEQUENCE</scope>
    <source>
        <strain evidence="2">HY135</strain>
    </source>
</reference>